<protein>
    <submittedName>
        <fullName evidence="7">FUSC family protein</fullName>
    </submittedName>
</protein>
<proteinExistence type="predicted"/>
<evidence type="ECO:0000259" key="6">
    <source>
        <dbReference type="Pfam" id="PF13515"/>
    </source>
</evidence>
<evidence type="ECO:0000256" key="4">
    <source>
        <dbReference type="ARBA" id="ARBA00023136"/>
    </source>
</evidence>
<feature type="transmembrane region" description="Helical" evidence="5">
    <location>
        <begin position="142"/>
        <end position="165"/>
    </location>
</feature>
<feature type="transmembrane region" description="Helical" evidence="5">
    <location>
        <begin position="316"/>
        <end position="335"/>
    </location>
</feature>
<comment type="subcellular location">
    <subcellularLocation>
        <location evidence="1">Membrane</location>
        <topology evidence="1">Multi-pass membrane protein</topology>
    </subcellularLocation>
</comment>
<feature type="transmembrane region" description="Helical" evidence="5">
    <location>
        <begin position="21"/>
        <end position="38"/>
    </location>
</feature>
<evidence type="ECO:0000256" key="3">
    <source>
        <dbReference type="ARBA" id="ARBA00022989"/>
    </source>
</evidence>
<feature type="transmembrane region" description="Helical" evidence="5">
    <location>
        <begin position="44"/>
        <end position="62"/>
    </location>
</feature>
<reference evidence="8" key="1">
    <citation type="journal article" date="2019" name="Int. J. Syst. Evol. Microbiol.">
        <title>The Global Catalogue of Microorganisms (GCM) 10K type strain sequencing project: providing services to taxonomists for standard genome sequencing and annotation.</title>
        <authorList>
            <consortium name="The Broad Institute Genomics Platform"/>
            <consortium name="The Broad Institute Genome Sequencing Center for Infectious Disease"/>
            <person name="Wu L."/>
            <person name="Ma J."/>
        </authorList>
    </citation>
    <scope>NUCLEOTIDE SEQUENCE [LARGE SCALE GENOMIC DNA]</scope>
    <source>
        <strain evidence="8">JCM 15577</strain>
    </source>
</reference>
<dbReference type="EMBL" id="BAAAPL010000002">
    <property type="protein sequence ID" value="GAA1700781.1"/>
    <property type="molecule type" value="Genomic_DNA"/>
</dbReference>
<name>A0ABP4U9J7_9MICO</name>
<dbReference type="Proteomes" id="UP001501690">
    <property type="component" value="Unassembled WGS sequence"/>
</dbReference>
<evidence type="ECO:0000256" key="2">
    <source>
        <dbReference type="ARBA" id="ARBA00022692"/>
    </source>
</evidence>
<keyword evidence="8" id="KW-1185">Reference proteome</keyword>
<keyword evidence="4 5" id="KW-0472">Membrane</keyword>
<sequence>MHEVLKSLITLRPTDGPRWPHALQAAIALMAPILIATALGDPHIGYLAAVGSFTALYGAALLPIERVKVLPFVAVGLLGCAALGAVFGASTPLTLIGLVVVAALAAVFVFGFSLGPPGVMFFILVYGMVGHVVAVKPDTETLPLLAAIAGGCVLAYLLSISPIILSRHREGGRPLRELLPAPAWEERGLTLLSRTILVAAVGALAGIVVDPVRSYWIVAAGVVVVGISVEREQIVGRGIHRMVGTVLGAVFYLAFTFVPWTPIWVAVVLGLLQLLIELVITRNYALALILITPLVLLLTGAATGDTGSMQVAVERLVDTIVGSALGVAASFLPRVRRRAQRP</sequence>
<organism evidence="7 8">
    <name type="scientific">Microbacterium sediminicola</name>
    <dbReference type="NCBI Taxonomy" id="415210"/>
    <lineage>
        <taxon>Bacteria</taxon>
        <taxon>Bacillati</taxon>
        <taxon>Actinomycetota</taxon>
        <taxon>Actinomycetes</taxon>
        <taxon>Micrococcales</taxon>
        <taxon>Microbacteriaceae</taxon>
        <taxon>Microbacterium</taxon>
    </lineage>
</organism>
<dbReference type="Pfam" id="PF13515">
    <property type="entry name" value="FUSC_2"/>
    <property type="match status" value="1"/>
</dbReference>
<feature type="transmembrane region" description="Helical" evidence="5">
    <location>
        <begin position="215"/>
        <end position="231"/>
    </location>
</feature>
<dbReference type="InterPro" id="IPR049453">
    <property type="entry name" value="Memb_transporter_dom"/>
</dbReference>
<evidence type="ECO:0000313" key="8">
    <source>
        <dbReference type="Proteomes" id="UP001501690"/>
    </source>
</evidence>
<evidence type="ECO:0000313" key="7">
    <source>
        <dbReference type="EMBL" id="GAA1700781.1"/>
    </source>
</evidence>
<feature type="transmembrane region" description="Helical" evidence="5">
    <location>
        <begin position="93"/>
        <end position="112"/>
    </location>
</feature>
<gene>
    <name evidence="7" type="ORF">GCM10009808_18100</name>
</gene>
<feature type="transmembrane region" description="Helical" evidence="5">
    <location>
        <begin position="285"/>
        <end position="304"/>
    </location>
</feature>
<evidence type="ECO:0000256" key="1">
    <source>
        <dbReference type="ARBA" id="ARBA00004141"/>
    </source>
</evidence>
<feature type="domain" description="Integral membrane bound transporter" evidence="6">
    <location>
        <begin position="208"/>
        <end position="328"/>
    </location>
</feature>
<evidence type="ECO:0000256" key="5">
    <source>
        <dbReference type="SAM" id="Phobius"/>
    </source>
</evidence>
<accession>A0ABP4U9J7</accession>
<feature type="transmembrane region" description="Helical" evidence="5">
    <location>
        <begin position="191"/>
        <end position="209"/>
    </location>
</feature>
<feature type="transmembrane region" description="Helical" evidence="5">
    <location>
        <begin position="119"/>
        <end position="136"/>
    </location>
</feature>
<keyword evidence="2 5" id="KW-0812">Transmembrane</keyword>
<keyword evidence="3 5" id="KW-1133">Transmembrane helix</keyword>
<dbReference type="RefSeq" id="WP_344071768.1">
    <property type="nucleotide sequence ID" value="NZ_BAAAPL010000002.1"/>
</dbReference>
<feature type="transmembrane region" description="Helical" evidence="5">
    <location>
        <begin position="69"/>
        <end position="87"/>
    </location>
</feature>
<comment type="caution">
    <text evidence="7">The sequence shown here is derived from an EMBL/GenBank/DDBJ whole genome shotgun (WGS) entry which is preliminary data.</text>
</comment>